<proteinExistence type="predicted"/>
<keyword evidence="2" id="KW-1185">Reference proteome</keyword>
<organism evidence="1 2">
    <name type="scientific">Alicyclobacillus mali</name>
    <name type="common">ex Roth et al. 2021</name>
    <dbReference type="NCBI Taxonomy" id="1123961"/>
    <lineage>
        <taxon>Bacteria</taxon>
        <taxon>Bacillati</taxon>
        <taxon>Bacillota</taxon>
        <taxon>Bacilli</taxon>
        <taxon>Bacillales</taxon>
        <taxon>Alicyclobacillaceae</taxon>
        <taxon>Alicyclobacillus</taxon>
    </lineage>
</organism>
<dbReference type="EMBL" id="JADPKZ010000048">
    <property type="protein sequence ID" value="MBF8379037.1"/>
    <property type="molecule type" value="Genomic_DNA"/>
</dbReference>
<evidence type="ECO:0000313" key="2">
    <source>
        <dbReference type="Proteomes" id="UP000642910"/>
    </source>
</evidence>
<protein>
    <submittedName>
        <fullName evidence="1">Type III-B CRISPR module-associated protein Cmr3</fullName>
    </submittedName>
</protein>
<name>A0ABS0F703_9BACL</name>
<gene>
    <name evidence="1" type="ORF">IW967_14390</name>
</gene>
<dbReference type="InterPro" id="IPR019117">
    <property type="entry name" value="CRISPR-assoc_protein_Cmr3"/>
</dbReference>
<evidence type="ECO:0000313" key="1">
    <source>
        <dbReference type="EMBL" id="MBF8379037.1"/>
    </source>
</evidence>
<accession>A0ABS0F703</accession>
<dbReference type="Gene3D" id="3.30.70.2940">
    <property type="match status" value="1"/>
</dbReference>
<sequence length="415" mass="45719">MRAGWIMFEPFDRLVVRDGRPFGGENRTLRTLSWPLPPTTAGAVRTLVGSLMSKGGPAFTDDHIELLKQISVQGPMLAVMRESGFPNLFVPAPRDVWMARTGDGIKVGAVIPKRMGSDAGTDLSHLSAFACPPGADKPISPPAFWSLEAYVRWMTFDHVQSNGFEASTADPASALASYLGFETAGQASGERSLHFRSGPAVEWRTHVQMEGGQRKTGGLFSTSGLRFQHDERIACWVELPDEVGDVFQSRSDVPGHLGGERGLARVTWREARQPVPGEWRSSSALAEPYRSGDLLRLVFLTPCPFARGWLPKWLDDRLEGELPGTHLRVRLETAVVPRFVPVSGWSLAEPRGPKPMRKCVPAGSVYFFTVLNEDAYRPIRPLDLWWSSVADDPQDARDGFGVVAAGRWAWGEDVL</sequence>
<dbReference type="Proteomes" id="UP000642910">
    <property type="component" value="Unassembled WGS sequence"/>
</dbReference>
<dbReference type="RefSeq" id="WP_067845429.1">
    <property type="nucleotide sequence ID" value="NZ_JADPKZ010000048.1"/>
</dbReference>
<comment type="caution">
    <text evidence="1">The sequence shown here is derived from an EMBL/GenBank/DDBJ whole genome shotgun (WGS) entry which is preliminary data.</text>
</comment>
<reference evidence="1 2" key="1">
    <citation type="submission" date="2020-11" db="EMBL/GenBank/DDBJ databases">
        <title>Genomic insight of Alicyclobacillus mali FL 18 reveals a new arsenic-resistant strain, with potential in environmental biotechnology.</title>
        <authorList>
            <person name="Fiorentino G."/>
            <person name="Gallo G."/>
            <person name="Aulitto M."/>
        </authorList>
    </citation>
    <scope>NUCLEOTIDE SEQUENCE [LARGE SCALE GENOMIC DNA]</scope>
    <source>
        <strain evidence="1 2">FL 18</strain>
    </source>
</reference>
<dbReference type="Pfam" id="PF09700">
    <property type="entry name" value="Cas_Cmr3"/>
    <property type="match status" value="1"/>
</dbReference>
<dbReference type="Gene3D" id="2.60.40.4350">
    <property type="match status" value="1"/>
</dbReference>